<name>A0A1J3C6C4_LACPA</name>
<dbReference type="EMBL" id="JAUCBG010000027">
    <property type="protein sequence ID" value="MDM7455349.1"/>
    <property type="molecule type" value="Genomic_DNA"/>
</dbReference>
<feature type="compositionally biased region" description="Basic and acidic residues" evidence="1">
    <location>
        <begin position="90"/>
        <end position="100"/>
    </location>
</feature>
<dbReference type="Proteomes" id="UP001231451">
    <property type="component" value="Unassembled WGS sequence"/>
</dbReference>
<evidence type="ECO:0000313" key="5">
    <source>
        <dbReference type="Proteomes" id="UP000285532"/>
    </source>
</evidence>
<evidence type="ECO:0000256" key="1">
    <source>
        <dbReference type="SAM" id="MobiDB-lite"/>
    </source>
</evidence>
<accession>S4ZRH9</accession>
<dbReference type="OMA" id="QFTEAYN"/>
<dbReference type="KEGG" id="lcl:LOCK919_1185"/>
<organism evidence="4 5">
    <name type="scientific">Lacticaseibacillus paracasei</name>
    <name type="common">Lactobacillus paracasei</name>
    <dbReference type="NCBI Taxonomy" id="1597"/>
    <lineage>
        <taxon>Bacteria</taxon>
        <taxon>Bacillati</taxon>
        <taxon>Bacillota</taxon>
        <taxon>Bacilli</taxon>
        <taxon>Lactobacillales</taxon>
        <taxon>Lactobacillaceae</taxon>
        <taxon>Lacticaseibacillus</taxon>
    </lineage>
</organism>
<gene>
    <name evidence="4" type="ORF">FAM18172_01033</name>
    <name evidence="3" type="ORF">HCJ88_04140</name>
    <name evidence="2" type="ORF">QUF16_13415</name>
</gene>
<dbReference type="GeneID" id="57089742"/>
<proteinExistence type="predicted"/>
<dbReference type="EMBL" id="LKFU01000048">
    <property type="protein sequence ID" value="RND87099.1"/>
    <property type="molecule type" value="Genomic_DNA"/>
</dbReference>
<dbReference type="AlphaFoldDB" id="A0A1J3C6C4"/>
<accession>A0A1J3C6C4</accession>
<evidence type="ECO:0000313" key="6">
    <source>
        <dbReference type="Proteomes" id="UP000593972"/>
    </source>
</evidence>
<dbReference type="Proteomes" id="UP000285532">
    <property type="component" value="Unassembled WGS sequence"/>
</dbReference>
<feature type="compositionally biased region" description="Basic and acidic residues" evidence="1">
    <location>
        <begin position="55"/>
        <end position="66"/>
    </location>
</feature>
<dbReference type="KEGG" id="lcz:LCAZH_0984"/>
<evidence type="ECO:0000313" key="2">
    <source>
        <dbReference type="EMBL" id="MDM7455349.1"/>
    </source>
</evidence>
<reference evidence="4 5" key="1">
    <citation type="journal article" date="2018" name="Front. Microbiol.">
        <title>Conversion of Methionine to Cysteine in Lactobacillus paracasei Depends on the Highly Mobile cysK-ctl-cysE Gene Cluster.</title>
        <authorList>
            <person name="Wuthrich D."/>
            <person name="Irmler S."/>
            <person name="Berthoud H."/>
            <person name="Guggenbuhl B."/>
            <person name="Eugster E."/>
            <person name="Bruggmann R."/>
        </authorList>
    </citation>
    <scope>NUCLEOTIDE SEQUENCE [LARGE SCALE GENOMIC DNA]</scope>
    <source>
        <strain evidence="4 5">FAM18172</strain>
    </source>
</reference>
<accession>K6SFU5</accession>
<sequence>MKIRGSVLINTLILFALLLMLTVGAMQRFRDWQESYQVLEQVEKRQFTEAYNHWREQMSDKSKSEADSSTSAGKESDTSAIRSAPPAIGETKEATKEQLEATRSGIHALE</sequence>
<evidence type="ECO:0000313" key="3">
    <source>
        <dbReference type="EMBL" id="QOP55010.1"/>
    </source>
</evidence>
<dbReference type="EMBL" id="CP050500">
    <property type="protein sequence ID" value="QOP55010.1"/>
    <property type="molecule type" value="Genomic_DNA"/>
</dbReference>
<dbReference type="Proteomes" id="UP000593972">
    <property type="component" value="Chromosome"/>
</dbReference>
<reference evidence="2" key="3">
    <citation type="submission" date="2023-06" db="EMBL/GenBank/DDBJ databases">
        <title>Draft Genome Sequences of lactic acid bacteria strains isolated from fermented milk products.</title>
        <authorList>
            <person name="Elcheninov A.G."/>
            <person name="Klyukina A."/>
            <person name="Zayulina K.S."/>
            <person name="Gavirova L.A."/>
            <person name="Shcherbakova P.A."/>
            <person name="Shestakov A.I."/>
            <person name="Kublanov I.V."/>
            <person name="Kochetkova T.V."/>
        </authorList>
    </citation>
    <scope>NUCLEOTIDE SEQUENCE</scope>
    <source>
        <strain evidence="2">TOM.1374</strain>
    </source>
</reference>
<reference evidence="3 6" key="2">
    <citation type="submission" date="2020-03" db="EMBL/GenBank/DDBJ databases">
        <title>Complete genome sequence of Lactobacillus paracasei strain NFFJ04, isolated from animal feed.</title>
        <authorList>
            <person name="Jung J.Y."/>
        </authorList>
    </citation>
    <scope>NUCLEOTIDE SEQUENCE [LARGE SCALE GENOMIC DNA]</scope>
    <source>
        <strain evidence="3 6">NFFJ04</strain>
    </source>
</reference>
<dbReference type="RefSeq" id="WP_003564410.1">
    <property type="nucleotide sequence ID" value="NC_014334.2"/>
</dbReference>
<feature type="region of interest" description="Disordered" evidence="1">
    <location>
        <begin position="55"/>
        <end position="110"/>
    </location>
</feature>
<feature type="compositionally biased region" description="Polar residues" evidence="1">
    <location>
        <begin position="67"/>
        <end position="81"/>
    </location>
</feature>
<protein>
    <submittedName>
        <fullName evidence="4">Uncharacterized protein</fullName>
    </submittedName>
</protein>
<evidence type="ECO:0000313" key="4">
    <source>
        <dbReference type="EMBL" id="RND87099.1"/>
    </source>
</evidence>